<dbReference type="GO" id="GO:0071949">
    <property type="term" value="F:FAD binding"/>
    <property type="evidence" value="ECO:0007669"/>
    <property type="project" value="InterPro"/>
</dbReference>
<reference evidence="7 8" key="1">
    <citation type="journal article" date="2024" name="J Genomics">
        <title>Draft genome sequencing and assembly of Favolaschia claudopus CIRM-BRFM 2984 isolated from oak limbs.</title>
        <authorList>
            <person name="Navarro D."/>
            <person name="Drula E."/>
            <person name="Chaduli D."/>
            <person name="Cazenave R."/>
            <person name="Ahrendt S."/>
            <person name="Wang J."/>
            <person name="Lipzen A."/>
            <person name="Daum C."/>
            <person name="Barry K."/>
            <person name="Grigoriev I.V."/>
            <person name="Favel A."/>
            <person name="Rosso M.N."/>
            <person name="Martin F."/>
        </authorList>
    </citation>
    <scope>NUCLEOTIDE SEQUENCE [LARGE SCALE GENOMIC DNA]</scope>
    <source>
        <strain evidence="7 8">CIRM-BRFM 2984</strain>
    </source>
</reference>
<evidence type="ECO:0000256" key="2">
    <source>
        <dbReference type="ARBA" id="ARBA00022630"/>
    </source>
</evidence>
<evidence type="ECO:0000259" key="6">
    <source>
        <dbReference type="Pfam" id="PF01494"/>
    </source>
</evidence>
<accession>A0AAW0AAK4</accession>
<dbReference type="PANTHER" id="PTHR13789">
    <property type="entry name" value="MONOOXYGENASE"/>
    <property type="match status" value="1"/>
</dbReference>
<evidence type="ECO:0000313" key="7">
    <source>
        <dbReference type="EMBL" id="KAK7006157.1"/>
    </source>
</evidence>
<name>A0AAW0AAK4_9AGAR</name>
<dbReference type="AlphaFoldDB" id="A0AAW0AAK4"/>
<dbReference type="SUPFAM" id="SSF54373">
    <property type="entry name" value="FAD-linked reductases, C-terminal domain"/>
    <property type="match status" value="1"/>
</dbReference>
<dbReference type="InterPro" id="IPR036188">
    <property type="entry name" value="FAD/NAD-bd_sf"/>
</dbReference>
<keyword evidence="8" id="KW-1185">Reference proteome</keyword>
<evidence type="ECO:0000313" key="8">
    <source>
        <dbReference type="Proteomes" id="UP001362999"/>
    </source>
</evidence>
<dbReference type="Proteomes" id="UP001362999">
    <property type="component" value="Unassembled WGS sequence"/>
</dbReference>
<dbReference type="PANTHER" id="PTHR13789:SF309">
    <property type="entry name" value="PUTATIVE (AFU_ORTHOLOGUE AFUA_6G14510)-RELATED"/>
    <property type="match status" value="1"/>
</dbReference>
<dbReference type="GO" id="GO:0004497">
    <property type="term" value="F:monooxygenase activity"/>
    <property type="evidence" value="ECO:0007669"/>
    <property type="project" value="UniProtKB-KW"/>
</dbReference>
<dbReference type="PRINTS" id="PR00420">
    <property type="entry name" value="RNGMNOXGNASE"/>
</dbReference>
<organism evidence="7 8">
    <name type="scientific">Favolaschia claudopus</name>
    <dbReference type="NCBI Taxonomy" id="2862362"/>
    <lineage>
        <taxon>Eukaryota</taxon>
        <taxon>Fungi</taxon>
        <taxon>Dikarya</taxon>
        <taxon>Basidiomycota</taxon>
        <taxon>Agaricomycotina</taxon>
        <taxon>Agaricomycetes</taxon>
        <taxon>Agaricomycetidae</taxon>
        <taxon>Agaricales</taxon>
        <taxon>Marasmiineae</taxon>
        <taxon>Mycenaceae</taxon>
        <taxon>Favolaschia</taxon>
    </lineage>
</organism>
<dbReference type="Gene3D" id="3.50.50.60">
    <property type="entry name" value="FAD/NAD(P)-binding domain"/>
    <property type="match status" value="1"/>
</dbReference>
<evidence type="ECO:0000256" key="3">
    <source>
        <dbReference type="ARBA" id="ARBA00022827"/>
    </source>
</evidence>
<sequence>MSSDSSSGLKISIVGAGIAGLTAALALRRNGHQVQIFEAYQNKKEVGAALSVPVNALRVLDFLQIRRENLKGVPFQNVVTFDAHSGEVISVPRPSTGARNPISLLCHRGDLYEELTNLATGEGQGPPVKLHLGVKVLDCDPENGTISLLNNQIVQADLVLGADGIHSTVRSNILRDVKTPSLSGVTLFRTVFQFHDTPELHWITEGDPGPRVFLAKGEPFRMVLMYLCRDKTLLNFAGFYADSLENEGGFKPTASLEDFRAMYHDFHPKLFHVLDLPLQAELLRWQLSVLPILPTWIRGRSALIGDSAHGTLPFLAQGAAMAIEEGGVIGCLFPSGTKPEDVPERVKAYEELRKTRGEFVRNESIEQLKSLIRNGPVANYEIHGQLLQFDALAAAQECFQQRFL</sequence>
<evidence type="ECO:0000256" key="1">
    <source>
        <dbReference type="ARBA" id="ARBA00007992"/>
    </source>
</evidence>
<evidence type="ECO:0000256" key="4">
    <source>
        <dbReference type="ARBA" id="ARBA00023002"/>
    </source>
</evidence>
<comment type="similarity">
    <text evidence="1">Belongs to the paxM FAD-dependent monooxygenase family.</text>
</comment>
<feature type="domain" description="FAD-binding" evidence="6">
    <location>
        <begin position="11"/>
        <end position="358"/>
    </location>
</feature>
<dbReference type="InterPro" id="IPR002938">
    <property type="entry name" value="FAD-bd"/>
</dbReference>
<dbReference type="SUPFAM" id="SSF51905">
    <property type="entry name" value="FAD/NAD(P)-binding domain"/>
    <property type="match status" value="1"/>
</dbReference>
<keyword evidence="3" id="KW-0274">FAD</keyword>
<evidence type="ECO:0000256" key="5">
    <source>
        <dbReference type="ARBA" id="ARBA00023033"/>
    </source>
</evidence>
<keyword evidence="4" id="KW-0560">Oxidoreductase</keyword>
<dbReference type="Pfam" id="PF01494">
    <property type="entry name" value="FAD_binding_3"/>
    <property type="match status" value="1"/>
</dbReference>
<comment type="caution">
    <text evidence="7">The sequence shown here is derived from an EMBL/GenBank/DDBJ whole genome shotgun (WGS) entry which is preliminary data.</text>
</comment>
<proteinExistence type="inferred from homology"/>
<dbReference type="EMBL" id="JAWWNJ010000076">
    <property type="protein sequence ID" value="KAK7006157.1"/>
    <property type="molecule type" value="Genomic_DNA"/>
</dbReference>
<keyword evidence="2" id="KW-0285">Flavoprotein</keyword>
<keyword evidence="5" id="KW-0503">Monooxygenase</keyword>
<protein>
    <submittedName>
        <fullName evidence="7">FAD/NAD(P)-binding domain-containing protein</fullName>
    </submittedName>
</protein>
<dbReference type="InterPro" id="IPR050493">
    <property type="entry name" value="FAD-dep_Monooxygenase_BioMet"/>
</dbReference>
<gene>
    <name evidence="7" type="ORF">R3P38DRAFT_2793915</name>
</gene>
<dbReference type="Gene3D" id="3.30.9.30">
    <property type="match status" value="1"/>
</dbReference>